<sequence length="103" mass="11775">MFREDAIPRPPGAHRKSKLQRSSSSTSVTSGSQKEQFSELMQTQINLVREAKKERMDRELAARLAVLRNSKKKRRIEDTNFRHYGDEPGGRGEDRGFERCGPG</sequence>
<protein>
    <submittedName>
        <fullName evidence="2">Uncharacterized protein</fullName>
    </submittedName>
</protein>
<organism evidence="2">
    <name type="scientific">Tanacetum cinerariifolium</name>
    <name type="common">Dalmatian daisy</name>
    <name type="synonym">Chrysanthemum cinerariifolium</name>
    <dbReference type="NCBI Taxonomy" id="118510"/>
    <lineage>
        <taxon>Eukaryota</taxon>
        <taxon>Viridiplantae</taxon>
        <taxon>Streptophyta</taxon>
        <taxon>Embryophyta</taxon>
        <taxon>Tracheophyta</taxon>
        <taxon>Spermatophyta</taxon>
        <taxon>Magnoliopsida</taxon>
        <taxon>eudicotyledons</taxon>
        <taxon>Gunneridae</taxon>
        <taxon>Pentapetalae</taxon>
        <taxon>asterids</taxon>
        <taxon>campanulids</taxon>
        <taxon>Asterales</taxon>
        <taxon>Asteraceae</taxon>
        <taxon>Asteroideae</taxon>
        <taxon>Anthemideae</taxon>
        <taxon>Anthemidinae</taxon>
        <taxon>Tanacetum</taxon>
    </lineage>
</organism>
<evidence type="ECO:0000256" key="1">
    <source>
        <dbReference type="SAM" id="MobiDB-lite"/>
    </source>
</evidence>
<feature type="compositionally biased region" description="Basic and acidic residues" evidence="1">
    <location>
        <begin position="75"/>
        <end position="103"/>
    </location>
</feature>
<dbReference type="AlphaFoldDB" id="A0A6L2MPF7"/>
<comment type="caution">
    <text evidence="2">The sequence shown here is derived from an EMBL/GenBank/DDBJ whole genome shotgun (WGS) entry which is preliminary data.</text>
</comment>
<evidence type="ECO:0000313" key="2">
    <source>
        <dbReference type="EMBL" id="GEU74264.1"/>
    </source>
</evidence>
<gene>
    <name evidence="2" type="ORF">Tci_046242</name>
</gene>
<dbReference type="EMBL" id="BKCJ010006853">
    <property type="protein sequence ID" value="GEU74264.1"/>
    <property type="molecule type" value="Genomic_DNA"/>
</dbReference>
<name>A0A6L2MPF7_TANCI</name>
<feature type="region of interest" description="Disordered" evidence="1">
    <location>
        <begin position="71"/>
        <end position="103"/>
    </location>
</feature>
<accession>A0A6L2MPF7</accession>
<reference evidence="2" key="1">
    <citation type="journal article" date="2019" name="Sci. Rep.">
        <title>Draft genome of Tanacetum cinerariifolium, the natural source of mosquito coil.</title>
        <authorList>
            <person name="Yamashiro T."/>
            <person name="Shiraishi A."/>
            <person name="Satake H."/>
            <person name="Nakayama K."/>
        </authorList>
    </citation>
    <scope>NUCLEOTIDE SEQUENCE</scope>
</reference>
<proteinExistence type="predicted"/>
<feature type="region of interest" description="Disordered" evidence="1">
    <location>
        <begin position="1"/>
        <end position="37"/>
    </location>
</feature>
<feature type="compositionally biased region" description="Low complexity" evidence="1">
    <location>
        <begin position="22"/>
        <end position="32"/>
    </location>
</feature>